<evidence type="ECO:0000313" key="2">
    <source>
        <dbReference type="EMBL" id="KAL2711987.1"/>
    </source>
</evidence>
<name>A0ABD1ZUX8_VESSQ</name>
<protein>
    <submittedName>
        <fullName evidence="2">Uncharacterized protein</fullName>
    </submittedName>
</protein>
<sequence>MDVIRLRKYYRYNAFGFDKMLYGLLVTENDLRTFLNLGLYSGPITIFISILLVILISCTFTSSSVLTANERVLGESRNDIEKRIPRKESVIGLRPAYKCIYKHLQQTEVFQRKTKKLLRKELLEVEIMNSKITCLEKLLRPEEQCEWRRSRSPRAYYRAIGVTSK</sequence>
<feature type="transmembrane region" description="Helical" evidence="1">
    <location>
        <begin position="44"/>
        <end position="68"/>
    </location>
</feature>
<comment type="caution">
    <text evidence="2">The sequence shown here is derived from an EMBL/GenBank/DDBJ whole genome shotgun (WGS) entry which is preliminary data.</text>
</comment>
<accession>A0ABD1ZUX8</accession>
<dbReference type="Proteomes" id="UP001607302">
    <property type="component" value="Unassembled WGS sequence"/>
</dbReference>
<keyword evidence="1" id="KW-0472">Membrane</keyword>
<keyword evidence="3" id="KW-1185">Reference proteome</keyword>
<proteinExistence type="predicted"/>
<evidence type="ECO:0000313" key="3">
    <source>
        <dbReference type="Proteomes" id="UP001607302"/>
    </source>
</evidence>
<evidence type="ECO:0000256" key="1">
    <source>
        <dbReference type="SAM" id="Phobius"/>
    </source>
</evidence>
<organism evidence="2 3">
    <name type="scientific">Vespula squamosa</name>
    <name type="common">Southern yellow jacket</name>
    <name type="synonym">Wasp</name>
    <dbReference type="NCBI Taxonomy" id="30214"/>
    <lineage>
        <taxon>Eukaryota</taxon>
        <taxon>Metazoa</taxon>
        <taxon>Ecdysozoa</taxon>
        <taxon>Arthropoda</taxon>
        <taxon>Hexapoda</taxon>
        <taxon>Insecta</taxon>
        <taxon>Pterygota</taxon>
        <taxon>Neoptera</taxon>
        <taxon>Endopterygota</taxon>
        <taxon>Hymenoptera</taxon>
        <taxon>Apocrita</taxon>
        <taxon>Aculeata</taxon>
        <taxon>Vespoidea</taxon>
        <taxon>Vespidae</taxon>
        <taxon>Vespinae</taxon>
        <taxon>Vespula</taxon>
    </lineage>
</organism>
<dbReference type="EMBL" id="JAUDFV010000167">
    <property type="protein sequence ID" value="KAL2711987.1"/>
    <property type="molecule type" value="Genomic_DNA"/>
</dbReference>
<gene>
    <name evidence="2" type="ORF">V1478_018222</name>
</gene>
<dbReference type="AlphaFoldDB" id="A0ABD1ZUX8"/>
<keyword evidence="1" id="KW-0812">Transmembrane</keyword>
<reference evidence="2 3" key="1">
    <citation type="journal article" date="2024" name="Ann. Entomol. Soc. Am.">
        <title>Genomic analyses of the southern and eastern yellowjacket wasps (Hymenoptera: Vespidae) reveal evolutionary signatures of social life.</title>
        <authorList>
            <person name="Catto M.A."/>
            <person name="Caine P.B."/>
            <person name="Orr S.E."/>
            <person name="Hunt B.G."/>
            <person name="Goodisman M.A.D."/>
        </authorList>
    </citation>
    <scope>NUCLEOTIDE SEQUENCE [LARGE SCALE GENOMIC DNA]</scope>
    <source>
        <strain evidence="2">233</strain>
        <tissue evidence="2">Head and thorax</tissue>
    </source>
</reference>
<keyword evidence="1" id="KW-1133">Transmembrane helix</keyword>